<organism evidence="3 4">
    <name type="scientific">Tritrichomonas musculus</name>
    <dbReference type="NCBI Taxonomy" id="1915356"/>
    <lineage>
        <taxon>Eukaryota</taxon>
        <taxon>Metamonada</taxon>
        <taxon>Parabasalia</taxon>
        <taxon>Tritrichomonadida</taxon>
        <taxon>Tritrichomonadidae</taxon>
        <taxon>Tritrichomonas</taxon>
    </lineage>
</organism>
<dbReference type="EMBL" id="JAPFFF010000004">
    <property type="protein sequence ID" value="KAK8891795.1"/>
    <property type="molecule type" value="Genomic_DNA"/>
</dbReference>
<evidence type="ECO:0000256" key="1">
    <source>
        <dbReference type="SAM" id="Coils"/>
    </source>
</evidence>
<feature type="coiled-coil region" evidence="1">
    <location>
        <begin position="688"/>
        <end position="722"/>
    </location>
</feature>
<evidence type="ECO:0000256" key="2">
    <source>
        <dbReference type="SAM" id="MobiDB-lite"/>
    </source>
</evidence>
<dbReference type="PANTHER" id="PTHR16275:SF8">
    <property type="entry name" value="COILED-COIL DOMAIN-CONTAINING PROTEIN 40"/>
    <property type="match status" value="1"/>
</dbReference>
<reference evidence="3 4" key="1">
    <citation type="submission" date="2024-04" db="EMBL/GenBank/DDBJ databases">
        <title>Tritrichomonas musculus Genome.</title>
        <authorList>
            <person name="Alves-Ferreira E."/>
            <person name="Grigg M."/>
            <person name="Lorenzi H."/>
            <person name="Galac M."/>
        </authorList>
    </citation>
    <scope>NUCLEOTIDE SEQUENCE [LARGE SCALE GENOMIC DNA]</scope>
    <source>
        <strain evidence="3 4">EAF2021</strain>
    </source>
</reference>
<keyword evidence="4" id="KW-1185">Reference proteome</keyword>
<dbReference type="Proteomes" id="UP001470230">
    <property type="component" value="Unassembled WGS sequence"/>
</dbReference>
<feature type="coiled-coil region" evidence="1">
    <location>
        <begin position="276"/>
        <end position="415"/>
    </location>
</feature>
<protein>
    <submittedName>
        <fullName evidence="3">Coiled-coil domain-containing protein 40</fullName>
    </submittedName>
</protein>
<dbReference type="PANTHER" id="PTHR16275">
    <property type="entry name" value="COILED-COIL DOMAIN-CONTAINING PROTEIN 40"/>
    <property type="match status" value="1"/>
</dbReference>
<feature type="region of interest" description="Disordered" evidence="2">
    <location>
        <begin position="1"/>
        <end position="22"/>
    </location>
</feature>
<comment type="caution">
    <text evidence="3">The sequence shown here is derived from an EMBL/GenBank/DDBJ whole genome shotgun (WGS) entry which is preliminary data.</text>
</comment>
<feature type="coiled-coil region" evidence="1">
    <location>
        <begin position="780"/>
        <end position="812"/>
    </location>
</feature>
<accession>A0ABR2KKY3</accession>
<feature type="coiled-coil region" evidence="1">
    <location>
        <begin position="206"/>
        <end position="240"/>
    </location>
</feature>
<evidence type="ECO:0000313" key="4">
    <source>
        <dbReference type="Proteomes" id="UP001470230"/>
    </source>
</evidence>
<evidence type="ECO:0000313" key="3">
    <source>
        <dbReference type="EMBL" id="KAK8891795.1"/>
    </source>
</evidence>
<feature type="coiled-coil region" evidence="1">
    <location>
        <begin position="514"/>
        <end position="611"/>
    </location>
</feature>
<name>A0ABR2KKY3_9EUKA</name>
<proteinExistence type="predicted"/>
<keyword evidence="1" id="KW-0175">Coiled coil</keyword>
<sequence length="932" mass="110652">MKKRKVSNRGRSKTSLSSLSREPKVQNILKNLNLDSDDDDSLALNPDAPLFKPLQESLHQQLSKNYESVDINVLEFKDRKKKLKEDLEDVGYNLYNFQKRLANLHLKMRIASNAYEKNHEIRKEKEDKLITKQAEFELKSKEYDDLILKYEKLREELDILNNSIREIEEKNQNKLSDLVIMKRMAYKAEQDVKEKEISKQDQDFFINNLIEKMSDITKKIEKIESQIKTQKEETKKAQLAVYQASFEDSRLNFEREQLLKDWDSAVIGVKFRIMTLDRIQKATEAQQNEIRALNNELQHIKSNQQEQKQVTESHMRVLKRMEDRIQSISDKISEIQKQKKKLADKSQSYMNQIVFKQNQLSNLFDEKNKLKKEFEQALANVNLLSNKVHASEEMMENRNKQYSQHEREIAQLQRAIGPLRRKIDLKKQEIIDLQNEKVRNNLVRLTLDNQCAIYQERLTGLKKGISENEELLTNLESESKENKKQIELNLKMIDKLNKRQEYIRSKSNMSQDDLNPLESKLREMQDKLQRISDEGIRKQNDWIKLQTEFVQISQSSESLNKDNNQASAEVSILQRKVERTKAQLSEIQKENQKYQIHVKVSQNELDRLNKQICSISDSTSNSNLNFDSNVIDLLQAKEKEAADIENKIEICFQTRKEIAEEKLEVEGSFEVWMKRIKMVEDFEKNFDKTKNEQELQMMKNEVRRLEESLEKIRQQQRKIVQQMQFALRRRETCKTPNYEHNTQMINEGIQRLKEMRETKDEDSIMSESLARLQMMREEPEMEAKAEKENLDNDNDNQNQQNLIDELEMIENEIYQNEQIIEEETRVKYEMQPEMAEIEEVLNEFQNQHIGFQQMIQDGTRLNKNLKDKFKRMQLRTQLLNGKTFKDDPDLKTKFENVQKQIIDMTMLLDALCFDFPSLADKFHEIQGNLSFD</sequence>
<dbReference type="InterPro" id="IPR037386">
    <property type="entry name" value="CCDC40"/>
</dbReference>
<gene>
    <name evidence="3" type="ORF">M9Y10_029015</name>
</gene>
<feature type="coiled-coil region" evidence="1">
    <location>
        <begin position="136"/>
        <end position="177"/>
    </location>
</feature>
<feature type="compositionally biased region" description="Basic residues" evidence="2">
    <location>
        <begin position="1"/>
        <end position="12"/>
    </location>
</feature>